<accession>A0ABD0JRY9</accession>
<evidence type="ECO:0000313" key="1">
    <source>
        <dbReference type="EMBL" id="KAK7477435.1"/>
    </source>
</evidence>
<sequence length="94" mass="10250">MPCVSYTNRAKVMRRDGLDLDCMQTPRACQHGQPQTSPEEIGNDALRRGSRIVVSLPGNFLNDGMIRGGNLQITRECSVFGAVSVFACGAVYIM</sequence>
<proteinExistence type="predicted"/>
<dbReference type="Proteomes" id="UP001519460">
    <property type="component" value="Unassembled WGS sequence"/>
</dbReference>
<keyword evidence="2" id="KW-1185">Reference proteome</keyword>
<name>A0ABD0JRY9_9CAEN</name>
<gene>
    <name evidence="1" type="ORF">BaRGS_00031337</name>
</gene>
<organism evidence="1 2">
    <name type="scientific">Batillaria attramentaria</name>
    <dbReference type="NCBI Taxonomy" id="370345"/>
    <lineage>
        <taxon>Eukaryota</taxon>
        <taxon>Metazoa</taxon>
        <taxon>Spiralia</taxon>
        <taxon>Lophotrochozoa</taxon>
        <taxon>Mollusca</taxon>
        <taxon>Gastropoda</taxon>
        <taxon>Caenogastropoda</taxon>
        <taxon>Sorbeoconcha</taxon>
        <taxon>Cerithioidea</taxon>
        <taxon>Batillariidae</taxon>
        <taxon>Batillaria</taxon>
    </lineage>
</organism>
<protein>
    <submittedName>
        <fullName evidence="1">Uncharacterized protein</fullName>
    </submittedName>
</protein>
<dbReference type="AlphaFoldDB" id="A0ABD0JRY9"/>
<reference evidence="1 2" key="1">
    <citation type="journal article" date="2023" name="Sci. Data">
        <title>Genome assembly of the Korean intertidal mud-creeper Batillaria attramentaria.</title>
        <authorList>
            <person name="Patra A.K."/>
            <person name="Ho P.T."/>
            <person name="Jun S."/>
            <person name="Lee S.J."/>
            <person name="Kim Y."/>
            <person name="Won Y.J."/>
        </authorList>
    </citation>
    <scope>NUCLEOTIDE SEQUENCE [LARGE SCALE GENOMIC DNA]</scope>
    <source>
        <strain evidence="1">Wonlab-2016</strain>
    </source>
</reference>
<comment type="caution">
    <text evidence="1">The sequence shown here is derived from an EMBL/GenBank/DDBJ whole genome shotgun (WGS) entry which is preliminary data.</text>
</comment>
<dbReference type="EMBL" id="JACVVK020000350">
    <property type="protein sequence ID" value="KAK7477435.1"/>
    <property type="molecule type" value="Genomic_DNA"/>
</dbReference>
<evidence type="ECO:0000313" key="2">
    <source>
        <dbReference type="Proteomes" id="UP001519460"/>
    </source>
</evidence>